<keyword evidence="3" id="KW-1185">Reference proteome</keyword>
<dbReference type="EMBL" id="LCTW02000094">
    <property type="protein sequence ID" value="KXX79194.1"/>
    <property type="molecule type" value="Genomic_DNA"/>
</dbReference>
<evidence type="ECO:0000313" key="3">
    <source>
        <dbReference type="Proteomes" id="UP000078237"/>
    </source>
</evidence>
<protein>
    <recommendedName>
        <fullName evidence="4">Cyclin N-terminal domain-containing protein</fullName>
    </recommendedName>
</protein>
<evidence type="ECO:0000256" key="1">
    <source>
        <dbReference type="SAM" id="MobiDB-lite"/>
    </source>
</evidence>
<accession>A0A175W899</accession>
<dbReference type="VEuPathDB" id="FungiDB:MMYC01_203688"/>
<reference evidence="2 3" key="1">
    <citation type="journal article" date="2016" name="Genome Announc.">
        <title>Genome Sequence of Madurella mycetomatis mm55, Isolated from a Human Mycetoma Case in Sudan.</title>
        <authorList>
            <person name="Smit S."/>
            <person name="Derks M.F."/>
            <person name="Bervoets S."/>
            <person name="Fahal A."/>
            <person name="van Leeuwen W."/>
            <person name="van Belkum A."/>
            <person name="van de Sande W.W."/>
        </authorList>
    </citation>
    <scope>NUCLEOTIDE SEQUENCE [LARGE SCALE GENOMIC DNA]</scope>
    <source>
        <strain evidence="3">mm55</strain>
    </source>
</reference>
<organism evidence="2 3">
    <name type="scientific">Madurella mycetomatis</name>
    <dbReference type="NCBI Taxonomy" id="100816"/>
    <lineage>
        <taxon>Eukaryota</taxon>
        <taxon>Fungi</taxon>
        <taxon>Dikarya</taxon>
        <taxon>Ascomycota</taxon>
        <taxon>Pezizomycotina</taxon>
        <taxon>Sordariomycetes</taxon>
        <taxon>Sordariomycetidae</taxon>
        <taxon>Sordariales</taxon>
        <taxon>Sordariales incertae sedis</taxon>
        <taxon>Madurella</taxon>
    </lineage>
</organism>
<name>A0A175W899_9PEZI</name>
<proteinExistence type="predicted"/>
<dbReference type="InterPro" id="IPR036915">
    <property type="entry name" value="Cyclin-like_sf"/>
</dbReference>
<evidence type="ECO:0000313" key="2">
    <source>
        <dbReference type="EMBL" id="KXX79194.1"/>
    </source>
</evidence>
<dbReference type="OrthoDB" id="3877279at2759"/>
<feature type="region of interest" description="Disordered" evidence="1">
    <location>
        <begin position="232"/>
        <end position="276"/>
    </location>
</feature>
<comment type="caution">
    <text evidence="2">The sequence shown here is derived from an EMBL/GenBank/DDBJ whole genome shotgun (WGS) entry which is preliminary data.</text>
</comment>
<evidence type="ECO:0008006" key="4">
    <source>
        <dbReference type="Google" id="ProtNLM"/>
    </source>
</evidence>
<sequence length="324" mass="35093">MAATHSPEYSDDEFDFDEEYFSRTYQPLSNLPTPPASSRDSLAAQSPRFLLEDGELLDSALLGPAVHLVNLVPPAASLAVPSVPLVHEMLVRSDLPLDAVALAVCILDSLNSKFSLNWRLLCPLAQREATSELTKRHTLPASPVAAQLNIDAVNPEVIVLAALMISAKFLEDCQEPTQYYRSAWGKNMWTCDQINVTERCIMESLGYRILPLWDAGLIADALSDMQRAGRQAVLPPQPRTVESHKRSASSADALSGPALPLTPAETPVLESGAATRPVREDARAVLSGDGPAPVACSVLHLPPRVKRKVSPATSSEGWQVSEWC</sequence>
<dbReference type="Proteomes" id="UP000078237">
    <property type="component" value="Unassembled WGS sequence"/>
</dbReference>
<dbReference type="AlphaFoldDB" id="A0A175W899"/>
<dbReference type="SUPFAM" id="SSF47954">
    <property type="entry name" value="Cyclin-like"/>
    <property type="match status" value="1"/>
</dbReference>
<gene>
    <name evidence="2" type="ORF">MMYC01_203688</name>
</gene>